<feature type="region of interest" description="Disordered" evidence="1">
    <location>
        <begin position="103"/>
        <end position="131"/>
    </location>
</feature>
<evidence type="ECO:0000256" key="1">
    <source>
        <dbReference type="SAM" id="MobiDB-lite"/>
    </source>
</evidence>
<dbReference type="GeneID" id="16607384"/>
<feature type="region of interest" description="Disordered" evidence="1">
    <location>
        <begin position="178"/>
        <end position="289"/>
    </location>
</feature>
<feature type="region of interest" description="Disordered" evidence="1">
    <location>
        <begin position="49"/>
        <end position="82"/>
    </location>
</feature>
<feature type="compositionally biased region" description="Basic and acidic residues" evidence="1">
    <location>
        <begin position="269"/>
        <end position="278"/>
    </location>
</feature>
<feature type="compositionally biased region" description="Basic residues" evidence="1">
    <location>
        <begin position="8"/>
        <end position="18"/>
    </location>
</feature>
<reference evidence="2 3" key="1">
    <citation type="journal article" date="2013" name="Science">
        <title>Pandoraviruses: amoeba viruses with genomes up to 2.5 Mb reaching that of parasitic eukaryotes.</title>
        <authorList>
            <person name="Philippe N."/>
            <person name="Legendre M."/>
            <person name="Doutre G."/>
            <person name="Coute Y."/>
            <person name="Poirot O."/>
            <person name="Lescot M."/>
            <person name="Arslan D."/>
            <person name="Seltzer V."/>
            <person name="Bertaux L."/>
            <person name="Bruley C."/>
            <person name="Garin J."/>
            <person name="Claverie J.M."/>
            <person name="Abergel C."/>
        </authorList>
    </citation>
    <scope>NUCLEOTIDE SEQUENCE [LARGE SCALE GENOMIC DNA]</scope>
</reference>
<feature type="compositionally biased region" description="Low complexity" evidence="1">
    <location>
        <begin position="19"/>
        <end position="29"/>
    </location>
</feature>
<feature type="compositionally biased region" description="Polar residues" evidence="1">
    <location>
        <begin position="522"/>
        <end position="532"/>
    </location>
</feature>
<gene>
    <name evidence="2" type="ORF">psal_cds_1257</name>
</gene>
<feature type="region of interest" description="Disordered" evidence="1">
    <location>
        <begin position="1"/>
        <end position="34"/>
    </location>
</feature>
<feature type="region of interest" description="Disordered" evidence="1">
    <location>
        <begin position="511"/>
        <end position="532"/>
    </location>
</feature>
<sequence length="532" mass="56364">MSAPIAISKRRLAKRTKRASGAVATTATTDDGPSVHDSFYVLFPQREAADTVQDEAAPAQEPFAFNDDDDDDNRSMDVDKAATNVAAAETGTDDALALVPPAASTTMTTPSVDAPPPPPTNDGAEHVDNTDAPIHDSVESALMSAEEASTESPDHTAVVPHATLPAVEMITSLVPSADDAMDQQQDSRSPNNKRPRQDDCSESDVSSDAHDTSTSTETIRDTAEHDHDDEPTVALPLKKRRRMLVPEDDSEANDNAAETVSTADGQRNTGDDGDRAELSDTAEESTVGEPRATNMDVYPSAVRQLGITRLATVIGYMTALVGGGHCQSFDVGTAGPSGRPALRTSRRLDCTDDGRRFVCGVDWHLYGSDSAIKCALPRESTVSGKGTAFDPYVATIRSAVATPAIVEPLYDDWAPSVFDQRLARPQDKIVLRFALTNRADRDKACAPLACLLDDGDATSAGLPPARQRVSVHMDAVWRRLAAHPPMFKAAAEYAEQYRSLVASSAAAAPRAVTTSSPASPLTAVSTPIAVSS</sequence>
<accession>S4W4G0</accession>
<dbReference type="KEGG" id="vg:16607384"/>
<feature type="compositionally biased region" description="Polar residues" evidence="1">
    <location>
        <begin position="256"/>
        <end position="268"/>
    </location>
</feature>
<evidence type="ECO:0000313" key="2">
    <source>
        <dbReference type="EMBL" id="AGO85597.1"/>
    </source>
</evidence>
<evidence type="ECO:0000313" key="3">
    <source>
        <dbReference type="Proteomes" id="UP000204584"/>
    </source>
</evidence>
<name>S4W4G0_9VIRU</name>
<feature type="compositionally biased region" description="Basic and acidic residues" evidence="1">
    <location>
        <begin position="218"/>
        <end position="230"/>
    </location>
</feature>
<dbReference type="Proteomes" id="UP000204584">
    <property type="component" value="Segment"/>
</dbReference>
<dbReference type="EMBL" id="KC977571">
    <property type="protein sequence ID" value="AGO85597.1"/>
    <property type="molecule type" value="Genomic_DNA"/>
</dbReference>
<dbReference type="RefSeq" id="YP_008438676.1">
    <property type="nucleotide sequence ID" value="NC_022098.1"/>
</dbReference>
<organism evidence="2 3">
    <name type="scientific">Pandoravirus salinus</name>
    <dbReference type="NCBI Taxonomy" id="1349410"/>
    <lineage>
        <taxon>Viruses</taxon>
        <taxon>Pandoravirus</taxon>
    </lineage>
</organism>
<proteinExistence type="predicted"/>
<keyword evidence="3" id="KW-1185">Reference proteome</keyword>
<protein>
    <submittedName>
        <fullName evidence="2">Uncharacterized protein</fullName>
    </submittedName>
</protein>